<organism evidence="6 7">
    <name type="scientific">Rhodoferax saidenbachensis</name>
    <dbReference type="NCBI Taxonomy" id="1484693"/>
    <lineage>
        <taxon>Bacteria</taxon>
        <taxon>Pseudomonadati</taxon>
        <taxon>Pseudomonadota</taxon>
        <taxon>Betaproteobacteria</taxon>
        <taxon>Burkholderiales</taxon>
        <taxon>Comamonadaceae</taxon>
        <taxon>Rhodoferax</taxon>
    </lineage>
</organism>
<dbReference type="Proteomes" id="UP001268089">
    <property type="component" value="Unassembled WGS sequence"/>
</dbReference>
<evidence type="ECO:0000313" key="7">
    <source>
        <dbReference type="Proteomes" id="UP001268089"/>
    </source>
</evidence>
<evidence type="ECO:0000313" key="6">
    <source>
        <dbReference type="EMBL" id="MDR7307543.1"/>
    </source>
</evidence>
<evidence type="ECO:0000256" key="1">
    <source>
        <dbReference type="ARBA" id="ARBA00022448"/>
    </source>
</evidence>
<dbReference type="Pfam" id="PF00005">
    <property type="entry name" value="ABC_tran"/>
    <property type="match status" value="1"/>
</dbReference>
<comment type="caution">
    <text evidence="6">The sequence shown here is derived from an EMBL/GenBank/DDBJ whole genome shotgun (WGS) entry which is preliminary data.</text>
</comment>
<dbReference type="InterPro" id="IPR003593">
    <property type="entry name" value="AAA+_ATPase"/>
</dbReference>
<sequence>MNATTPLQAAAIEVVGLSKRYAQGKPAVDNINLRIASGSYCCLLGPSGCGKSTTLRMIAGHESASSGDILLENRNITDLPAAERGTAMMFQSFALFPHLSALDNVAFSLKMKGVDKLERHAKAQDLLQRVAMGHLADRKPAELSGGQQQRVALARALITQPRVLLLDEPLSALDPFLRIQMRAELRRWQKELGLTFIHVTHSQEEAMALADTMVVMNHGVIEQVGSPHEVYNKPASEFVARFMGGHNVLHTPEGKIGVRTDQMQVTPATSANTDAPHTKRAVITDVEYQGTYVLLGLQNPGVAHTAHTTAEISVMVSEATFAQRPYAVGETVQLSWAPGAAHPLAY</sequence>
<name>A0ABU1ZPR9_9BURK</name>
<dbReference type="EMBL" id="JAVDXO010000006">
    <property type="protein sequence ID" value="MDR7307543.1"/>
    <property type="molecule type" value="Genomic_DNA"/>
</dbReference>
<dbReference type="InterPro" id="IPR003439">
    <property type="entry name" value="ABC_transporter-like_ATP-bd"/>
</dbReference>
<keyword evidence="2" id="KW-0472">Membrane</keyword>
<feature type="domain" description="ABC transporter" evidence="5">
    <location>
        <begin position="12"/>
        <end position="243"/>
    </location>
</feature>
<dbReference type="Pfam" id="PF08402">
    <property type="entry name" value="TOBE_2"/>
    <property type="match status" value="1"/>
</dbReference>
<dbReference type="GO" id="GO:0005524">
    <property type="term" value="F:ATP binding"/>
    <property type="evidence" value="ECO:0007669"/>
    <property type="project" value="UniProtKB-KW"/>
</dbReference>
<dbReference type="PANTHER" id="PTHR42781">
    <property type="entry name" value="SPERMIDINE/PUTRESCINE IMPORT ATP-BINDING PROTEIN POTA"/>
    <property type="match status" value="1"/>
</dbReference>
<dbReference type="PROSITE" id="PS50893">
    <property type="entry name" value="ABC_TRANSPORTER_2"/>
    <property type="match status" value="1"/>
</dbReference>
<evidence type="ECO:0000256" key="4">
    <source>
        <dbReference type="ARBA" id="ARBA00022840"/>
    </source>
</evidence>
<evidence type="ECO:0000259" key="5">
    <source>
        <dbReference type="PROSITE" id="PS50893"/>
    </source>
</evidence>
<dbReference type="PANTHER" id="PTHR42781:SF4">
    <property type="entry name" value="SPERMIDINE_PUTRESCINE IMPORT ATP-BINDING PROTEIN POTA"/>
    <property type="match status" value="1"/>
</dbReference>
<proteinExistence type="predicted"/>
<dbReference type="InterPro" id="IPR008995">
    <property type="entry name" value="Mo/tungstate-bd_C_term_dom"/>
</dbReference>
<keyword evidence="3" id="KW-0547">Nucleotide-binding</keyword>
<dbReference type="SUPFAM" id="SSF52540">
    <property type="entry name" value="P-loop containing nucleoside triphosphate hydrolases"/>
    <property type="match status" value="1"/>
</dbReference>
<keyword evidence="4 6" id="KW-0067">ATP-binding</keyword>
<evidence type="ECO:0000256" key="2">
    <source>
        <dbReference type="ARBA" id="ARBA00022475"/>
    </source>
</evidence>
<keyword evidence="2" id="KW-1003">Cell membrane</keyword>
<dbReference type="InterPro" id="IPR027417">
    <property type="entry name" value="P-loop_NTPase"/>
</dbReference>
<dbReference type="SMART" id="SM00382">
    <property type="entry name" value="AAA"/>
    <property type="match status" value="1"/>
</dbReference>
<dbReference type="RefSeq" id="WP_310343889.1">
    <property type="nucleotide sequence ID" value="NZ_JAVDXO010000006.1"/>
</dbReference>
<protein>
    <submittedName>
        <fullName evidence="6">Spermidine/putrescine transport system ATP-binding protein</fullName>
    </submittedName>
</protein>
<dbReference type="InterPro" id="IPR017871">
    <property type="entry name" value="ABC_transporter-like_CS"/>
</dbReference>
<evidence type="ECO:0000256" key="3">
    <source>
        <dbReference type="ARBA" id="ARBA00022741"/>
    </source>
</evidence>
<dbReference type="Gene3D" id="3.40.50.300">
    <property type="entry name" value="P-loop containing nucleotide triphosphate hydrolases"/>
    <property type="match status" value="1"/>
</dbReference>
<keyword evidence="1" id="KW-0813">Transport</keyword>
<dbReference type="PROSITE" id="PS00211">
    <property type="entry name" value="ABC_TRANSPORTER_1"/>
    <property type="match status" value="1"/>
</dbReference>
<accession>A0ABU1ZPR9</accession>
<dbReference type="SUPFAM" id="SSF50331">
    <property type="entry name" value="MOP-like"/>
    <property type="match status" value="1"/>
</dbReference>
<dbReference type="InterPro" id="IPR050093">
    <property type="entry name" value="ABC_SmlMolc_Importer"/>
</dbReference>
<dbReference type="InterPro" id="IPR013611">
    <property type="entry name" value="Transp-assoc_OB_typ2"/>
</dbReference>
<reference evidence="6 7" key="1">
    <citation type="submission" date="2023-07" db="EMBL/GenBank/DDBJ databases">
        <title>Sorghum-associated microbial communities from plants grown in Nebraska, USA.</title>
        <authorList>
            <person name="Schachtman D."/>
        </authorList>
    </citation>
    <scope>NUCLEOTIDE SEQUENCE [LARGE SCALE GENOMIC DNA]</scope>
    <source>
        <strain evidence="6 7">BE308</strain>
    </source>
</reference>
<gene>
    <name evidence="6" type="ORF">J2X15_002830</name>
</gene>
<keyword evidence="7" id="KW-1185">Reference proteome</keyword>